<comment type="similarity">
    <text evidence="4">Belongs to the peptidase M29 family.</text>
</comment>
<dbReference type="Pfam" id="PF02073">
    <property type="entry name" value="Peptidase_M29"/>
    <property type="match status" value="1"/>
</dbReference>
<dbReference type="AlphaFoldDB" id="X1ILF7"/>
<dbReference type="PANTHER" id="PTHR34448:SF1">
    <property type="entry name" value="BLL6088 PROTEIN"/>
    <property type="match status" value="1"/>
</dbReference>
<name>X1ILF7_9ZZZZ</name>
<keyword evidence="6" id="KW-0645">Protease</keyword>
<evidence type="ECO:0000256" key="3">
    <source>
        <dbReference type="ARBA" id="ARBA00001947"/>
    </source>
</evidence>
<evidence type="ECO:0000256" key="9">
    <source>
        <dbReference type="ARBA" id="ARBA00023049"/>
    </source>
</evidence>
<feature type="non-terminal residue" evidence="10">
    <location>
        <position position="227"/>
    </location>
</feature>
<dbReference type="InterPro" id="IPR000787">
    <property type="entry name" value="Peptidase_M29"/>
</dbReference>
<keyword evidence="8" id="KW-0378">Hydrolase</keyword>
<keyword evidence="9" id="KW-0482">Metalloprotease</keyword>
<dbReference type="EMBL" id="BARU01040955">
    <property type="protein sequence ID" value="GAH83266.1"/>
    <property type="molecule type" value="Genomic_DNA"/>
</dbReference>
<sequence>ETYFKYASEKQLKYVSPIAKFEIEHIDARLAIISQENTKSMTNVDPKKQAMSSVAMKDIHQIFLERAAKKELRWCVTQYPTNAAAQDADMSLGDYEDFIFNAAHVDKRDPVGHWNKVFKEQEKVRKLMDSKKQLHVIAKDTDLTVSVDGRKWINCYGRENFPDGEVFTGPIENSAEGYISYSFPVSHGGREVDDIKLWFKKGKVVKAEASKGKKFLESMLDMDKGAR</sequence>
<dbReference type="PANTHER" id="PTHR34448">
    <property type="entry name" value="AMINOPEPTIDASE"/>
    <property type="match status" value="1"/>
</dbReference>
<organism evidence="10">
    <name type="scientific">marine sediment metagenome</name>
    <dbReference type="NCBI Taxonomy" id="412755"/>
    <lineage>
        <taxon>unclassified sequences</taxon>
        <taxon>metagenomes</taxon>
        <taxon>ecological metagenomes</taxon>
    </lineage>
</organism>
<dbReference type="InterPro" id="IPR052170">
    <property type="entry name" value="M29_Exopeptidase"/>
</dbReference>
<evidence type="ECO:0000256" key="5">
    <source>
        <dbReference type="ARBA" id="ARBA00022438"/>
    </source>
</evidence>
<comment type="caution">
    <text evidence="10">The sequence shown here is derived from an EMBL/GenBank/DDBJ whole genome shotgun (WGS) entry which is preliminary data.</text>
</comment>
<comment type="cofactor">
    <cofactor evidence="3">
        <name>Zn(2+)</name>
        <dbReference type="ChEBI" id="CHEBI:29105"/>
    </cofactor>
</comment>
<dbReference type="GO" id="GO:0008237">
    <property type="term" value="F:metallopeptidase activity"/>
    <property type="evidence" value="ECO:0007669"/>
    <property type="project" value="UniProtKB-KW"/>
</dbReference>
<keyword evidence="7" id="KW-0479">Metal-binding</keyword>
<dbReference type="GO" id="GO:0004177">
    <property type="term" value="F:aminopeptidase activity"/>
    <property type="evidence" value="ECO:0007669"/>
    <property type="project" value="UniProtKB-KW"/>
</dbReference>
<dbReference type="Gene3D" id="3.40.1830.10">
    <property type="entry name" value="Thermophilic metalloprotease (M29)"/>
    <property type="match status" value="1"/>
</dbReference>
<evidence type="ECO:0000256" key="2">
    <source>
        <dbReference type="ARBA" id="ARBA00001946"/>
    </source>
</evidence>
<proteinExistence type="inferred from homology"/>
<comment type="cofactor">
    <cofactor evidence="1">
        <name>Co(2+)</name>
        <dbReference type="ChEBI" id="CHEBI:48828"/>
    </cofactor>
</comment>
<evidence type="ECO:0000256" key="6">
    <source>
        <dbReference type="ARBA" id="ARBA00022670"/>
    </source>
</evidence>
<keyword evidence="5" id="KW-0031">Aminopeptidase</keyword>
<dbReference type="GO" id="GO:0006508">
    <property type="term" value="P:proteolysis"/>
    <property type="evidence" value="ECO:0007669"/>
    <property type="project" value="UniProtKB-KW"/>
</dbReference>
<evidence type="ECO:0000256" key="1">
    <source>
        <dbReference type="ARBA" id="ARBA00001941"/>
    </source>
</evidence>
<dbReference type="GO" id="GO:0046872">
    <property type="term" value="F:metal ion binding"/>
    <property type="evidence" value="ECO:0007669"/>
    <property type="project" value="UniProtKB-KW"/>
</dbReference>
<evidence type="ECO:0000313" key="10">
    <source>
        <dbReference type="EMBL" id="GAH83266.1"/>
    </source>
</evidence>
<dbReference type="SUPFAM" id="SSF144052">
    <property type="entry name" value="Thermophilic metalloprotease-like"/>
    <property type="match status" value="1"/>
</dbReference>
<comment type="cofactor">
    <cofactor evidence="2">
        <name>Mg(2+)</name>
        <dbReference type="ChEBI" id="CHEBI:18420"/>
    </cofactor>
</comment>
<gene>
    <name evidence="10" type="ORF">S03H2_63243</name>
</gene>
<evidence type="ECO:0000256" key="4">
    <source>
        <dbReference type="ARBA" id="ARBA00008236"/>
    </source>
</evidence>
<protein>
    <recommendedName>
        <fullName evidence="11">Aminopeptidase</fullName>
    </recommendedName>
</protein>
<evidence type="ECO:0000256" key="8">
    <source>
        <dbReference type="ARBA" id="ARBA00022801"/>
    </source>
</evidence>
<reference evidence="10" key="1">
    <citation type="journal article" date="2014" name="Front. Microbiol.">
        <title>High frequency of phylogenetically diverse reductive dehalogenase-homologous genes in deep subseafloor sedimentary metagenomes.</title>
        <authorList>
            <person name="Kawai M."/>
            <person name="Futagami T."/>
            <person name="Toyoda A."/>
            <person name="Takaki Y."/>
            <person name="Nishi S."/>
            <person name="Hori S."/>
            <person name="Arai W."/>
            <person name="Tsubouchi T."/>
            <person name="Morono Y."/>
            <person name="Uchiyama I."/>
            <person name="Ito T."/>
            <person name="Fujiyama A."/>
            <person name="Inagaki F."/>
            <person name="Takami H."/>
        </authorList>
    </citation>
    <scope>NUCLEOTIDE SEQUENCE</scope>
    <source>
        <strain evidence="10">Expedition CK06-06</strain>
    </source>
</reference>
<evidence type="ECO:0008006" key="11">
    <source>
        <dbReference type="Google" id="ProtNLM"/>
    </source>
</evidence>
<feature type="non-terminal residue" evidence="10">
    <location>
        <position position="1"/>
    </location>
</feature>
<accession>X1ILF7</accession>
<evidence type="ECO:0000256" key="7">
    <source>
        <dbReference type="ARBA" id="ARBA00022723"/>
    </source>
</evidence>
<dbReference type="InterPro" id="IPR035097">
    <property type="entry name" value="M29_N-terminal"/>
</dbReference>